<protein>
    <submittedName>
        <fullName evidence="1">Uncharacterized protein</fullName>
    </submittedName>
</protein>
<evidence type="ECO:0000313" key="2">
    <source>
        <dbReference type="Proteomes" id="UP000186230"/>
    </source>
</evidence>
<gene>
    <name evidence="1" type="ORF">GRFL_3134</name>
</gene>
<dbReference type="KEGG" id="gfl:GRFL_3134"/>
<keyword evidence="2" id="KW-1185">Reference proteome</keyword>
<accession>A0A1L7I8B9</accession>
<name>A0A1L7I8B9_9FLAO</name>
<evidence type="ECO:0000313" key="1">
    <source>
        <dbReference type="EMBL" id="APU69858.1"/>
    </source>
</evidence>
<reference evidence="1 2" key="1">
    <citation type="submission" date="2016-07" db="EMBL/GenBank/DDBJ databases">
        <title>Multi-omics approach to identify versatile polysaccharide utilization systems of a marine flavobacterium Gramella flava.</title>
        <authorList>
            <person name="Tang K."/>
        </authorList>
    </citation>
    <scope>NUCLEOTIDE SEQUENCE [LARGE SCALE GENOMIC DNA]</scope>
    <source>
        <strain evidence="1 2">JLT2011</strain>
    </source>
</reference>
<dbReference type="EMBL" id="CP016359">
    <property type="protein sequence ID" value="APU69858.1"/>
    <property type="molecule type" value="Genomic_DNA"/>
</dbReference>
<sequence length="38" mass="4323">MIPRDEYRNTQAFVFGVVALAYRVITSDNRDSLRCACA</sequence>
<dbReference type="STRING" id="1229726.GRFL_3134"/>
<dbReference type="Proteomes" id="UP000186230">
    <property type="component" value="Chromosome"/>
</dbReference>
<organism evidence="1 2">
    <name type="scientific">Christiangramia flava JLT2011</name>
    <dbReference type="NCBI Taxonomy" id="1229726"/>
    <lineage>
        <taxon>Bacteria</taxon>
        <taxon>Pseudomonadati</taxon>
        <taxon>Bacteroidota</taxon>
        <taxon>Flavobacteriia</taxon>
        <taxon>Flavobacteriales</taxon>
        <taxon>Flavobacteriaceae</taxon>
        <taxon>Christiangramia</taxon>
    </lineage>
</organism>
<proteinExistence type="predicted"/>
<dbReference type="AlphaFoldDB" id="A0A1L7I8B9"/>